<keyword evidence="2 7" id="KW-0812">Transmembrane</keyword>
<proteinExistence type="predicted"/>
<feature type="transmembrane region" description="Helical" evidence="7">
    <location>
        <begin position="198"/>
        <end position="216"/>
    </location>
</feature>
<dbReference type="PANTHER" id="PTHR43394:SF4">
    <property type="entry name" value="TOXIN SECRETION ABC TRANSPORTER ATP-BINDING PROTEIN"/>
    <property type="match status" value="1"/>
</dbReference>
<evidence type="ECO:0000256" key="1">
    <source>
        <dbReference type="ARBA" id="ARBA00004651"/>
    </source>
</evidence>
<keyword evidence="4" id="KW-0067">ATP-binding</keyword>
<keyword evidence="3" id="KW-0547">Nucleotide-binding</keyword>
<dbReference type="InterPro" id="IPR036640">
    <property type="entry name" value="ABC1_TM_sf"/>
</dbReference>
<comment type="caution">
    <text evidence="10">The sequence shown here is derived from an EMBL/GenBank/DDBJ whole genome shotgun (WGS) entry which is preliminary data.</text>
</comment>
<dbReference type="InterPro" id="IPR039421">
    <property type="entry name" value="Type_1_exporter"/>
</dbReference>
<protein>
    <submittedName>
        <fullName evidence="10">ABC transporter</fullName>
    </submittedName>
</protein>
<reference evidence="10 11" key="1">
    <citation type="submission" date="2018-01" db="EMBL/GenBank/DDBJ databases">
        <title>A novel member of the phylum Bacteroidetes isolated from glacier ice.</title>
        <authorList>
            <person name="Liu Q."/>
            <person name="Xin Y.-H."/>
        </authorList>
    </citation>
    <scope>NUCLEOTIDE SEQUENCE [LARGE SCALE GENOMIC DNA]</scope>
    <source>
        <strain evidence="10 11">RB1R16</strain>
    </source>
</reference>
<feature type="transmembrane region" description="Helical" evidence="7">
    <location>
        <begin position="121"/>
        <end position="140"/>
    </location>
</feature>
<dbReference type="InterPro" id="IPR003593">
    <property type="entry name" value="AAA+_ATPase"/>
</dbReference>
<gene>
    <name evidence="10" type="ORF">CJD36_021180</name>
</gene>
<feature type="domain" description="ABC transporter" evidence="8">
    <location>
        <begin position="399"/>
        <end position="619"/>
    </location>
</feature>
<organism evidence="10 11">
    <name type="scientific">Flavipsychrobacter stenotrophus</name>
    <dbReference type="NCBI Taxonomy" id="2077091"/>
    <lineage>
        <taxon>Bacteria</taxon>
        <taxon>Pseudomonadati</taxon>
        <taxon>Bacteroidota</taxon>
        <taxon>Chitinophagia</taxon>
        <taxon>Chitinophagales</taxon>
        <taxon>Chitinophagaceae</taxon>
        <taxon>Flavipsychrobacter</taxon>
    </lineage>
</organism>
<evidence type="ECO:0000256" key="6">
    <source>
        <dbReference type="ARBA" id="ARBA00023136"/>
    </source>
</evidence>
<dbReference type="Gene3D" id="3.40.50.300">
    <property type="entry name" value="P-loop containing nucleotide triphosphate hydrolases"/>
    <property type="match status" value="1"/>
</dbReference>
<keyword evidence="6 7" id="KW-0472">Membrane</keyword>
<evidence type="ECO:0000256" key="7">
    <source>
        <dbReference type="SAM" id="Phobius"/>
    </source>
</evidence>
<sequence length="619" mass="69821">MFLLCDSPIVRLRQFVSGRGICITISQKTHHYLFCSFFNTFIIVMLSERRVFMCICQNYLYMAEKRMSTLLKLLEVLKFEKSEISSIYFYAIIAGVVQLSLPLGIQSIISFVLGGTISTSMVLLIALVIIGVLVAGLLQVNQMKLIEKIQQQLFVRYAFKYADTIPKLNLQDVDNYYLPELVNRFFDTVSLQKGISKILLDIPAASIQIIFGLILLSFYHPVFIFFGLLLLVVLYLILITTGNKGLQTSMEESNYKYKVAGYLQEIARVITTFKFSRNSSLHINKTDDYVSGYLQSRTSHFKILLFQYWTLIVFKLLIISAMLIVGAILLVDQQINVGQFIASEIVILMIIGSVEKMIVSLDNIYDVLTSVEKINKLLEKPKEKVGSQQLIHANAGFSLEVKDVSFGYSSEKLILKDLSFNIPAGSRVCVMGANSAGKSTLIRLLSGAYQDFEGTILINNIPISNYDIRSIRGNIGVLLSIQEIFQGTIKENICIGNDAISYEQMNYLAEITGLKQFVDSHKEGYDFEIKPIGNHLPDKIVKKVLLVRALIHNPQMLLLEEPWLGLEEQYVKQIQAHILQKLTGKTIIVVTNDVAFADQCNLVIEMERGAVKSIKTNNL</sequence>
<evidence type="ECO:0000256" key="4">
    <source>
        <dbReference type="ARBA" id="ARBA00022840"/>
    </source>
</evidence>
<evidence type="ECO:0000313" key="11">
    <source>
        <dbReference type="Proteomes" id="UP000239872"/>
    </source>
</evidence>
<dbReference type="GO" id="GO:0005886">
    <property type="term" value="C:plasma membrane"/>
    <property type="evidence" value="ECO:0007669"/>
    <property type="project" value="UniProtKB-SubCell"/>
</dbReference>
<evidence type="ECO:0000256" key="5">
    <source>
        <dbReference type="ARBA" id="ARBA00022989"/>
    </source>
</evidence>
<dbReference type="Pfam" id="PF00005">
    <property type="entry name" value="ABC_tran"/>
    <property type="match status" value="1"/>
</dbReference>
<dbReference type="InterPro" id="IPR011527">
    <property type="entry name" value="ABC1_TM_dom"/>
</dbReference>
<dbReference type="AlphaFoldDB" id="A0A2S7SQB2"/>
<dbReference type="GO" id="GO:0015421">
    <property type="term" value="F:ABC-type oligopeptide transporter activity"/>
    <property type="evidence" value="ECO:0007669"/>
    <property type="project" value="TreeGrafter"/>
</dbReference>
<dbReference type="SUPFAM" id="SSF90123">
    <property type="entry name" value="ABC transporter transmembrane region"/>
    <property type="match status" value="1"/>
</dbReference>
<dbReference type="PROSITE" id="PS50929">
    <property type="entry name" value="ABC_TM1F"/>
    <property type="match status" value="1"/>
</dbReference>
<dbReference type="PANTHER" id="PTHR43394">
    <property type="entry name" value="ATP-DEPENDENT PERMEASE MDL1, MITOCHONDRIAL"/>
    <property type="match status" value="1"/>
</dbReference>
<feature type="transmembrane region" description="Helical" evidence="7">
    <location>
        <begin position="305"/>
        <end position="331"/>
    </location>
</feature>
<dbReference type="Pfam" id="PF00664">
    <property type="entry name" value="ABC_membrane"/>
    <property type="match status" value="1"/>
</dbReference>
<dbReference type="InterPro" id="IPR027417">
    <property type="entry name" value="P-loop_NTPase"/>
</dbReference>
<accession>A0A2S7SQB2</accession>
<dbReference type="SUPFAM" id="SSF52540">
    <property type="entry name" value="P-loop containing nucleoside triphosphate hydrolases"/>
    <property type="match status" value="1"/>
</dbReference>
<evidence type="ECO:0000259" key="9">
    <source>
        <dbReference type="PROSITE" id="PS50929"/>
    </source>
</evidence>
<comment type="subcellular location">
    <subcellularLocation>
        <location evidence="1">Cell membrane</location>
        <topology evidence="1">Multi-pass membrane protein</topology>
    </subcellularLocation>
</comment>
<evidence type="ECO:0000256" key="2">
    <source>
        <dbReference type="ARBA" id="ARBA00022692"/>
    </source>
</evidence>
<keyword evidence="11" id="KW-1185">Reference proteome</keyword>
<dbReference type="InterPro" id="IPR003439">
    <property type="entry name" value="ABC_transporter-like_ATP-bd"/>
</dbReference>
<dbReference type="SMART" id="SM00382">
    <property type="entry name" value="AAA"/>
    <property type="match status" value="1"/>
</dbReference>
<name>A0A2S7SQB2_9BACT</name>
<dbReference type="Gene3D" id="1.20.1560.10">
    <property type="entry name" value="ABC transporter type 1, transmembrane domain"/>
    <property type="match status" value="1"/>
</dbReference>
<dbReference type="PROSITE" id="PS50893">
    <property type="entry name" value="ABC_TRANSPORTER_2"/>
    <property type="match status" value="1"/>
</dbReference>
<evidence type="ECO:0000313" key="10">
    <source>
        <dbReference type="EMBL" id="PQJ09089.1"/>
    </source>
</evidence>
<evidence type="ECO:0000256" key="3">
    <source>
        <dbReference type="ARBA" id="ARBA00022741"/>
    </source>
</evidence>
<dbReference type="GO" id="GO:0005524">
    <property type="term" value="F:ATP binding"/>
    <property type="evidence" value="ECO:0007669"/>
    <property type="project" value="UniProtKB-KW"/>
</dbReference>
<dbReference type="Proteomes" id="UP000239872">
    <property type="component" value="Unassembled WGS sequence"/>
</dbReference>
<keyword evidence="5 7" id="KW-1133">Transmembrane helix</keyword>
<feature type="transmembrane region" description="Helical" evidence="7">
    <location>
        <begin position="222"/>
        <end position="240"/>
    </location>
</feature>
<feature type="domain" description="ABC transmembrane type-1" evidence="9">
    <location>
        <begin position="89"/>
        <end position="366"/>
    </location>
</feature>
<dbReference type="EMBL" id="PPSL01000008">
    <property type="protein sequence ID" value="PQJ09089.1"/>
    <property type="molecule type" value="Genomic_DNA"/>
</dbReference>
<feature type="transmembrane region" description="Helical" evidence="7">
    <location>
        <begin position="87"/>
        <end position="109"/>
    </location>
</feature>
<evidence type="ECO:0000259" key="8">
    <source>
        <dbReference type="PROSITE" id="PS50893"/>
    </source>
</evidence>
<dbReference type="GO" id="GO:0016887">
    <property type="term" value="F:ATP hydrolysis activity"/>
    <property type="evidence" value="ECO:0007669"/>
    <property type="project" value="InterPro"/>
</dbReference>